<dbReference type="RefSeq" id="WP_104432876.1">
    <property type="nucleotide sequence ID" value="NZ_PTJD01000007.1"/>
</dbReference>
<evidence type="ECO:0000256" key="2">
    <source>
        <dbReference type="SAM" id="Phobius"/>
    </source>
</evidence>
<keyword evidence="2" id="KW-1133">Transmembrane helix</keyword>
<keyword evidence="4" id="KW-1185">Reference proteome</keyword>
<keyword evidence="2" id="KW-0472">Membrane</keyword>
<accession>A0A2S6IJZ1</accession>
<feature type="coiled-coil region" evidence="1">
    <location>
        <begin position="38"/>
        <end position="65"/>
    </location>
</feature>
<evidence type="ECO:0000313" key="3">
    <source>
        <dbReference type="EMBL" id="PPK94547.1"/>
    </source>
</evidence>
<reference evidence="3 4" key="1">
    <citation type="submission" date="2018-02" db="EMBL/GenBank/DDBJ databases">
        <title>Genomic Encyclopedia of Archaeal and Bacterial Type Strains, Phase II (KMG-II): from individual species to whole genera.</title>
        <authorList>
            <person name="Goeker M."/>
        </authorList>
    </citation>
    <scope>NUCLEOTIDE SEQUENCE [LARGE SCALE GENOMIC DNA]</scope>
    <source>
        <strain evidence="3 4">DSM 22857</strain>
    </source>
</reference>
<proteinExistence type="predicted"/>
<name>A0A2S6IJZ1_9ACTN</name>
<keyword evidence="1" id="KW-0175">Coiled coil</keyword>
<dbReference type="EMBL" id="PTJD01000007">
    <property type="protein sequence ID" value="PPK94547.1"/>
    <property type="molecule type" value="Genomic_DNA"/>
</dbReference>
<keyword evidence="2" id="KW-0812">Transmembrane</keyword>
<feature type="transmembrane region" description="Helical" evidence="2">
    <location>
        <begin position="6"/>
        <end position="25"/>
    </location>
</feature>
<dbReference type="AlphaFoldDB" id="A0A2S6IJZ1"/>
<organism evidence="3 4">
    <name type="scientific">Kineococcus xinjiangensis</name>
    <dbReference type="NCBI Taxonomy" id="512762"/>
    <lineage>
        <taxon>Bacteria</taxon>
        <taxon>Bacillati</taxon>
        <taxon>Actinomycetota</taxon>
        <taxon>Actinomycetes</taxon>
        <taxon>Kineosporiales</taxon>
        <taxon>Kineosporiaceae</taxon>
        <taxon>Kineococcus</taxon>
    </lineage>
</organism>
<evidence type="ECO:0000256" key="1">
    <source>
        <dbReference type="SAM" id="Coils"/>
    </source>
</evidence>
<comment type="caution">
    <text evidence="3">The sequence shown here is derived from an EMBL/GenBank/DDBJ whole genome shotgun (WGS) entry which is preliminary data.</text>
</comment>
<dbReference type="Proteomes" id="UP000239485">
    <property type="component" value="Unassembled WGS sequence"/>
</dbReference>
<protein>
    <submittedName>
        <fullName evidence="3">Uncharacterized protein</fullName>
    </submittedName>
</protein>
<sequence length="72" mass="8074">MSEALYALALLACPVGMGLVMWFLVRGMRQPEQTPADVKSKQVELMRLQAEIDQLEAERTHRRSEPAGNHPA</sequence>
<dbReference type="OrthoDB" id="5193129at2"/>
<gene>
    <name evidence="3" type="ORF">CLV92_10750</name>
</gene>
<evidence type="ECO:0000313" key="4">
    <source>
        <dbReference type="Proteomes" id="UP000239485"/>
    </source>
</evidence>